<feature type="non-terminal residue" evidence="1">
    <location>
        <position position="1"/>
    </location>
</feature>
<gene>
    <name evidence="1" type="ORF">BACCOPRO_03856</name>
</gene>
<evidence type="ECO:0000313" key="1">
    <source>
        <dbReference type="EMBL" id="EEF78329.1"/>
    </source>
</evidence>
<comment type="caution">
    <text evidence="1">The sequence shown here is derived from an EMBL/GenBank/DDBJ whole genome shotgun (WGS) entry which is preliminary data.</text>
</comment>
<accession>S0FDE2</accession>
<name>S0FDE2_9BACT</name>
<dbReference type="Proteomes" id="UP000014073">
    <property type="component" value="Unassembled WGS sequence"/>
</dbReference>
<dbReference type="AlphaFoldDB" id="S0FDE2"/>
<keyword evidence="2" id="KW-1185">Reference proteome</keyword>
<dbReference type="RefSeq" id="WP_008145540.1">
    <property type="nucleotide sequence ID" value="NZ_EQ973664.1"/>
</dbReference>
<reference evidence="1 2" key="1">
    <citation type="submission" date="2008-12" db="EMBL/GenBank/DDBJ databases">
        <authorList>
            <person name="Fulton L."/>
            <person name="Clifton S."/>
            <person name="Fulton B."/>
            <person name="Xu J."/>
            <person name="Minx P."/>
            <person name="Pepin K.H."/>
            <person name="Johnson M."/>
            <person name="Bhonagiri V."/>
            <person name="Nash W.E."/>
            <person name="Mardis E.R."/>
            <person name="Wilson R.K."/>
        </authorList>
    </citation>
    <scope>NUCLEOTIDE SEQUENCE [LARGE SCALE GENOMIC DNA]</scope>
    <source>
        <strain evidence="1 2">DSM 18228</strain>
    </source>
</reference>
<proteinExistence type="predicted"/>
<organism evidence="1 2">
    <name type="scientific">Phocaeicola coprophilus DSM 18228 = JCM 13818</name>
    <dbReference type="NCBI Taxonomy" id="547042"/>
    <lineage>
        <taxon>Bacteria</taxon>
        <taxon>Pseudomonadati</taxon>
        <taxon>Bacteroidota</taxon>
        <taxon>Bacteroidia</taxon>
        <taxon>Bacteroidales</taxon>
        <taxon>Bacteroidaceae</taxon>
        <taxon>Phocaeicola</taxon>
    </lineage>
</organism>
<evidence type="ECO:0000313" key="2">
    <source>
        <dbReference type="Proteomes" id="UP000014073"/>
    </source>
</evidence>
<protein>
    <submittedName>
        <fullName evidence="1">Uncharacterized protein</fullName>
    </submittedName>
</protein>
<sequence>LCKVPIDFLMKKVILAILIITLQSCIEKEGYYNDGQNKIISLICDTIWCRDKINNENGTTYQDAYNFNEDGTYEHIIITTDSEGTEHINKTTRQWSFYDPAFNTIYFGNKHYWDIDRLNKEQFSFYDRSGEFGEIGMSREYVTLKPYAK</sequence>
<dbReference type="eggNOG" id="ENOG5030VZY">
    <property type="taxonomic scope" value="Bacteria"/>
</dbReference>
<dbReference type="HOGENOM" id="CLU_1744261_0_0_10"/>
<dbReference type="EMBL" id="ACBW01000249">
    <property type="protein sequence ID" value="EEF78329.1"/>
    <property type="molecule type" value="Genomic_DNA"/>
</dbReference>